<accession>D5BH56</accession>
<dbReference type="STRING" id="655815.ZPR_0880"/>
<dbReference type="REBASE" id="25825">
    <property type="entry name" value="S.ZprORF879P"/>
</dbReference>
<dbReference type="SUPFAM" id="SSF116734">
    <property type="entry name" value="DNA methylase specificity domain"/>
    <property type="match status" value="2"/>
</dbReference>
<evidence type="ECO:0000259" key="5">
    <source>
        <dbReference type="Pfam" id="PF01420"/>
    </source>
</evidence>
<proteinExistence type="inferred from homology"/>
<dbReference type="Proteomes" id="UP000001654">
    <property type="component" value="Chromosome"/>
</dbReference>
<dbReference type="PANTHER" id="PTHR30408:SF12">
    <property type="entry name" value="TYPE I RESTRICTION ENZYME MJAVIII SPECIFICITY SUBUNIT"/>
    <property type="match status" value="1"/>
</dbReference>
<dbReference type="eggNOG" id="COG0732">
    <property type="taxonomic scope" value="Bacteria"/>
</dbReference>
<protein>
    <submittedName>
        <fullName evidence="6">Restriction modification system DNA specificity subunit</fullName>
    </submittedName>
</protein>
<dbReference type="OrthoDB" id="667970at2"/>
<keyword evidence="7" id="KW-1185">Reference proteome</keyword>
<dbReference type="Pfam" id="PF01420">
    <property type="entry name" value="Methylase_S"/>
    <property type="match status" value="2"/>
</dbReference>
<feature type="domain" description="Type I restriction modification DNA specificity" evidence="5">
    <location>
        <begin position="238"/>
        <end position="421"/>
    </location>
</feature>
<dbReference type="HOGENOM" id="CLU_021095_0_0_10"/>
<dbReference type="PANTHER" id="PTHR30408">
    <property type="entry name" value="TYPE-1 RESTRICTION ENZYME ECOKI SPECIFICITY PROTEIN"/>
    <property type="match status" value="1"/>
</dbReference>
<dbReference type="AlphaFoldDB" id="D5BH56"/>
<dbReference type="EMBL" id="CP001650">
    <property type="protein sequence ID" value="ADF51230.1"/>
    <property type="molecule type" value="Genomic_DNA"/>
</dbReference>
<evidence type="ECO:0000313" key="7">
    <source>
        <dbReference type="Proteomes" id="UP000001654"/>
    </source>
</evidence>
<gene>
    <name evidence="6" type="ordered locus">ZPR_0880</name>
</gene>
<name>D5BH56_ZUNPS</name>
<feature type="domain" description="Type I restriction modification DNA specificity" evidence="5">
    <location>
        <begin position="27"/>
        <end position="209"/>
    </location>
</feature>
<evidence type="ECO:0000256" key="3">
    <source>
        <dbReference type="ARBA" id="ARBA00023125"/>
    </source>
</evidence>
<dbReference type="InterPro" id="IPR052021">
    <property type="entry name" value="Type-I_RS_S_subunit"/>
</dbReference>
<dbReference type="RefSeq" id="WP_013070382.1">
    <property type="nucleotide sequence ID" value="NC_014041.1"/>
</dbReference>
<keyword evidence="2" id="KW-0680">Restriction system</keyword>
<keyword evidence="4" id="KW-0175">Coiled coil</keyword>
<dbReference type="GO" id="GO:0009307">
    <property type="term" value="P:DNA restriction-modification system"/>
    <property type="evidence" value="ECO:0007669"/>
    <property type="project" value="UniProtKB-KW"/>
</dbReference>
<keyword evidence="3" id="KW-0238">DNA-binding</keyword>
<sequence>MMETKEKKGSVERSRSMPKLRFPEFKDEWDKQKLKNLAHFQAGYAFKSGDMSSELEDYQIVKMSNVYKNELLLDRNPSFVNSINEKSKKFLLKQNDVVLTLTGTVGKRDYGYSVNIPESNKFLLNQRLVLLRGKKENSLFISYLLKTDKFYYSFFNESKGGTGNQANVSSDDVKNIKLYSPAVAEQQKIASFLSAVDEKINQLKRKKELLQAYKKGMMQQLFSQQLRFKDQNGNDFPEWEEKKLGDVFEFFSTNSFSRDKMNEEKGEVKNIHYGDIHTKYKALVDVECDEVPYVNQDVDLSKIKIENYCKDGDLILADASEDYNDIGKSIEVKNIGDLKVLAGLHTILARPKIQFSEGFLGQYVQSWFHRKQVMFEAQGTKVLGISVGRLKRIKIQIPSKEEQTKIAMFLLAFDAKIDTVSTAITKTQDFKKGLLQQMFV</sequence>
<dbReference type="Gene3D" id="3.90.220.20">
    <property type="entry name" value="DNA methylase specificity domains"/>
    <property type="match status" value="2"/>
</dbReference>
<evidence type="ECO:0000256" key="1">
    <source>
        <dbReference type="ARBA" id="ARBA00010923"/>
    </source>
</evidence>
<evidence type="ECO:0000313" key="6">
    <source>
        <dbReference type="EMBL" id="ADF51230.1"/>
    </source>
</evidence>
<dbReference type="InterPro" id="IPR044946">
    <property type="entry name" value="Restrct_endonuc_typeI_TRD_sf"/>
</dbReference>
<dbReference type="InterPro" id="IPR000055">
    <property type="entry name" value="Restrct_endonuc_typeI_TRD"/>
</dbReference>
<reference evidence="6 7" key="1">
    <citation type="journal article" date="2010" name="BMC Genomics">
        <title>The complete genome of Zunongwangia profunda SM-A87 reveals its adaptation to the deep-sea environment and ecological role in sedimentary organic nitrogen degradation.</title>
        <authorList>
            <person name="Qin Q.L."/>
            <person name="Zhang X.Y."/>
            <person name="Wang X.M."/>
            <person name="Liu G.M."/>
            <person name="Chen X.L."/>
            <person name="Xie B.B."/>
            <person name="Dang H.Y."/>
            <person name="Zhou B.C."/>
            <person name="Yu J."/>
            <person name="Zhang Y.Z."/>
        </authorList>
    </citation>
    <scope>NUCLEOTIDE SEQUENCE [LARGE SCALE GENOMIC DNA]</scope>
    <source>
        <strain evidence="7">DSM 18752 / CCTCC AB 206139 / SM-A87</strain>
    </source>
</reference>
<dbReference type="GO" id="GO:0003677">
    <property type="term" value="F:DNA binding"/>
    <property type="evidence" value="ECO:0007669"/>
    <property type="project" value="UniProtKB-KW"/>
</dbReference>
<dbReference type="Gene3D" id="1.10.287.1120">
    <property type="entry name" value="Bipartite methylase S protein"/>
    <property type="match status" value="1"/>
</dbReference>
<dbReference type="CDD" id="cd17278">
    <property type="entry name" value="RMtype1_S_LdeBORF1052P-TRD2-CR2"/>
    <property type="match status" value="1"/>
</dbReference>
<evidence type="ECO:0000256" key="2">
    <source>
        <dbReference type="ARBA" id="ARBA00022747"/>
    </source>
</evidence>
<comment type="similarity">
    <text evidence="1">Belongs to the type-I restriction system S methylase family.</text>
</comment>
<evidence type="ECO:0000256" key="4">
    <source>
        <dbReference type="SAM" id="Coils"/>
    </source>
</evidence>
<dbReference type="KEGG" id="zpr:ZPR_0880"/>
<organism evidence="6 7">
    <name type="scientific">Zunongwangia profunda (strain DSM 18752 / CCTCC AB 206139 / SM-A87)</name>
    <name type="common">Wangia profunda</name>
    <dbReference type="NCBI Taxonomy" id="655815"/>
    <lineage>
        <taxon>Bacteria</taxon>
        <taxon>Pseudomonadati</taxon>
        <taxon>Bacteroidota</taxon>
        <taxon>Flavobacteriia</taxon>
        <taxon>Flavobacteriales</taxon>
        <taxon>Flavobacteriaceae</taxon>
        <taxon>Zunongwangia</taxon>
    </lineage>
</organism>
<feature type="coiled-coil region" evidence="4">
    <location>
        <begin position="193"/>
        <end position="220"/>
    </location>
</feature>